<gene>
    <name evidence="8" type="primary">nadK</name>
    <name evidence="9" type="ORF">SAMN05444515_10151</name>
</gene>
<evidence type="ECO:0000256" key="6">
    <source>
        <dbReference type="ARBA" id="ARBA00023027"/>
    </source>
</evidence>
<feature type="binding site" evidence="8">
    <location>
        <position position="285"/>
    </location>
    <ligand>
        <name>NAD(+)</name>
        <dbReference type="ChEBI" id="CHEBI:57540"/>
    </ligand>
</feature>
<dbReference type="GO" id="GO:0051287">
    <property type="term" value="F:NAD binding"/>
    <property type="evidence" value="ECO:0007669"/>
    <property type="project" value="UniProtKB-ARBA"/>
</dbReference>
<comment type="subcellular location">
    <subcellularLocation>
        <location evidence="8">Cytoplasm</location>
    </subcellularLocation>
</comment>
<dbReference type="Pfam" id="PF20143">
    <property type="entry name" value="NAD_kinase_C"/>
    <property type="match status" value="1"/>
</dbReference>
<dbReference type="PANTHER" id="PTHR20275">
    <property type="entry name" value="NAD KINASE"/>
    <property type="match status" value="1"/>
</dbReference>
<protein>
    <recommendedName>
        <fullName evidence="8">NAD kinase</fullName>
        <ecNumber evidence="8">2.7.1.23</ecNumber>
    </recommendedName>
    <alternativeName>
        <fullName evidence="8">ATP-dependent NAD kinase</fullName>
    </alternativeName>
</protein>
<evidence type="ECO:0000256" key="5">
    <source>
        <dbReference type="ARBA" id="ARBA00022857"/>
    </source>
</evidence>
<comment type="similarity">
    <text evidence="8">Belongs to the NAD kinase family.</text>
</comment>
<dbReference type="EC" id="2.7.1.23" evidence="8"/>
<dbReference type="EMBL" id="FOAA01000001">
    <property type="protein sequence ID" value="SEK19111.1"/>
    <property type="molecule type" value="Genomic_DNA"/>
</dbReference>
<name>A0A1H7EZ35_9GAMM</name>
<evidence type="ECO:0000256" key="3">
    <source>
        <dbReference type="ARBA" id="ARBA00022777"/>
    </source>
</evidence>
<evidence type="ECO:0000256" key="4">
    <source>
        <dbReference type="ARBA" id="ARBA00022840"/>
    </source>
</evidence>
<dbReference type="InterPro" id="IPR017438">
    <property type="entry name" value="ATP-NAD_kinase_N"/>
</dbReference>
<evidence type="ECO:0000256" key="8">
    <source>
        <dbReference type="HAMAP-Rule" id="MF_00361"/>
    </source>
</evidence>
<dbReference type="PANTHER" id="PTHR20275:SF0">
    <property type="entry name" value="NAD KINASE"/>
    <property type="match status" value="1"/>
</dbReference>
<dbReference type="STRING" id="1396821.SAMN05444515_10151"/>
<feature type="binding site" evidence="8">
    <location>
        <position position="195"/>
    </location>
    <ligand>
        <name>NAD(+)</name>
        <dbReference type="ChEBI" id="CHEBI:57540"/>
    </ligand>
</feature>
<reference evidence="10" key="1">
    <citation type="submission" date="2016-10" db="EMBL/GenBank/DDBJ databases">
        <authorList>
            <person name="Varghese N."/>
            <person name="Submissions S."/>
        </authorList>
    </citation>
    <scope>NUCLEOTIDE SEQUENCE [LARGE SCALE GENOMIC DNA]</scope>
    <source>
        <strain evidence="10">DSM 241</strain>
    </source>
</reference>
<dbReference type="Proteomes" id="UP000199256">
    <property type="component" value="Unassembled WGS sequence"/>
</dbReference>
<dbReference type="NCBIfam" id="NF002306">
    <property type="entry name" value="PRK01231.1"/>
    <property type="match status" value="1"/>
</dbReference>
<keyword evidence="5 8" id="KW-0521">NADP</keyword>
<sequence length="329" mass="35817">MLLLRPLLSRNPRPPLLIAHGPGPIPSRQDFHHNPAMNQHFQTIGIIAKTGDQPLADILDALVSHLRHHQRHILLDSSAIPWLSDTVGCETASREQIAARADLAIIAGGDGTFLAAARTLVDTGVPLLGINAGRLGFLVDVSPHEMLGRLDEILSGLYVEDDRHMLTARVMRGDQVVAEGDALNDVVMHIRDVVRMIEFDTWINGRFVNTQRADGMVVATPTGSTAYALSGGGPILSPCLEAVVLVPICPHGLSNRPLVVPAGARIEIAVNEHSRTRAQAALDGQDTIDMEPLDRIIIESKPRKLHLIHPTGYDYLQILRVKLGWGEQP</sequence>
<evidence type="ECO:0000313" key="9">
    <source>
        <dbReference type="EMBL" id="SEK19111.1"/>
    </source>
</evidence>
<comment type="catalytic activity">
    <reaction evidence="7 8">
        <text>NAD(+) + ATP = ADP + NADP(+) + H(+)</text>
        <dbReference type="Rhea" id="RHEA:18629"/>
        <dbReference type="ChEBI" id="CHEBI:15378"/>
        <dbReference type="ChEBI" id="CHEBI:30616"/>
        <dbReference type="ChEBI" id="CHEBI:57540"/>
        <dbReference type="ChEBI" id="CHEBI:58349"/>
        <dbReference type="ChEBI" id="CHEBI:456216"/>
        <dbReference type="EC" id="2.7.1.23"/>
    </reaction>
</comment>
<dbReference type="HAMAP" id="MF_00361">
    <property type="entry name" value="NAD_kinase"/>
    <property type="match status" value="1"/>
</dbReference>
<dbReference type="GO" id="GO:0005737">
    <property type="term" value="C:cytoplasm"/>
    <property type="evidence" value="ECO:0007669"/>
    <property type="project" value="UniProtKB-SubCell"/>
</dbReference>
<keyword evidence="2 8" id="KW-0547">Nucleotide-binding</keyword>
<keyword evidence="4 8" id="KW-0067">ATP-binding</keyword>
<feature type="binding site" evidence="8">
    <location>
        <position position="212"/>
    </location>
    <ligand>
        <name>NAD(+)</name>
        <dbReference type="ChEBI" id="CHEBI:57540"/>
    </ligand>
</feature>
<dbReference type="GO" id="GO:0019674">
    <property type="term" value="P:NAD+ metabolic process"/>
    <property type="evidence" value="ECO:0007669"/>
    <property type="project" value="InterPro"/>
</dbReference>
<dbReference type="GO" id="GO:0005524">
    <property type="term" value="F:ATP binding"/>
    <property type="evidence" value="ECO:0007669"/>
    <property type="project" value="UniProtKB-KW"/>
</dbReference>
<feature type="binding site" evidence="8">
    <location>
        <begin position="184"/>
        <end position="185"/>
    </location>
    <ligand>
        <name>NAD(+)</name>
        <dbReference type="ChEBI" id="CHEBI:57540"/>
    </ligand>
</feature>
<feature type="binding site" evidence="8">
    <location>
        <position position="214"/>
    </location>
    <ligand>
        <name>NAD(+)</name>
        <dbReference type="ChEBI" id="CHEBI:57540"/>
    </ligand>
</feature>
<dbReference type="GO" id="GO:0003951">
    <property type="term" value="F:NAD+ kinase activity"/>
    <property type="evidence" value="ECO:0007669"/>
    <property type="project" value="UniProtKB-UniRule"/>
</dbReference>
<dbReference type="Gene3D" id="2.60.200.30">
    <property type="entry name" value="Probable inorganic polyphosphate/atp-NAD kinase, domain 2"/>
    <property type="match status" value="1"/>
</dbReference>
<comment type="caution">
    <text evidence="8">Lacks conserved residue(s) required for the propagation of feature annotation.</text>
</comment>
<keyword evidence="6 8" id="KW-0520">NAD</keyword>
<keyword evidence="3 8" id="KW-0418">Kinase</keyword>
<proteinExistence type="inferred from homology"/>
<keyword evidence="1 8" id="KW-0808">Transferase</keyword>
<organism evidence="9 10">
    <name type="scientific">Ectothiorhodospira marina</name>
    <dbReference type="NCBI Taxonomy" id="1396821"/>
    <lineage>
        <taxon>Bacteria</taxon>
        <taxon>Pseudomonadati</taxon>
        <taxon>Pseudomonadota</taxon>
        <taxon>Gammaproteobacteria</taxon>
        <taxon>Chromatiales</taxon>
        <taxon>Ectothiorhodospiraceae</taxon>
        <taxon>Ectothiorhodospira</taxon>
    </lineage>
</organism>
<dbReference type="AlphaFoldDB" id="A0A1H7EZ35"/>
<evidence type="ECO:0000256" key="7">
    <source>
        <dbReference type="ARBA" id="ARBA00047925"/>
    </source>
</evidence>
<dbReference type="Pfam" id="PF01513">
    <property type="entry name" value="NAD_kinase"/>
    <property type="match status" value="1"/>
</dbReference>
<dbReference type="InterPro" id="IPR002504">
    <property type="entry name" value="NADK"/>
</dbReference>
<keyword evidence="10" id="KW-1185">Reference proteome</keyword>
<comment type="function">
    <text evidence="8">Involved in the regulation of the intracellular balance of NAD and NADP, and is a key enzyme in the biosynthesis of NADP. Catalyzes specifically the phosphorylation on 2'-hydroxyl of the adenosine moiety of NAD to yield NADP.</text>
</comment>
<dbReference type="SUPFAM" id="SSF111331">
    <property type="entry name" value="NAD kinase/diacylglycerol kinase-like"/>
    <property type="match status" value="1"/>
</dbReference>
<dbReference type="InterPro" id="IPR017437">
    <property type="entry name" value="ATP-NAD_kinase_PpnK-typ_C"/>
</dbReference>
<evidence type="ECO:0000256" key="1">
    <source>
        <dbReference type="ARBA" id="ARBA00022679"/>
    </source>
</evidence>
<evidence type="ECO:0000313" key="10">
    <source>
        <dbReference type="Proteomes" id="UP000199256"/>
    </source>
</evidence>
<dbReference type="FunFam" id="2.60.200.30:FF:000009">
    <property type="entry name" value="Poly(P)/ATP NAD kinase"/>
    <property type="match status" value="1"/>
</dbReference>
<keyword evidence="8" id="KW-0963">Cytoplasm</keyword>
<comment type="cofactor">
    <cofactor evidence="8">
        <name>a divalent metal cation</name>
        <dbReference type="ChEBI" id="CHEBI:60240"/>
    </cofactor>
</comment>
<accession>A0A1H7EZ35</accession>
<dbReference type="GO" id="GO:0006741">
    <property type="term" value="P:NADP+ biosynthetic process"/>
    <property type="evidence" value="ECO:0007669"/>
    <property type="project" value="UniProtKB-UniRule"/>
</dbReference>
<feature type="binding site" evidence="8">
    <location>
        <begin position="225"/>
        <end position="230"/>
    </location>
    <ligand>
        <name>NAD(+)</name>
        <dbReference type="ChEBI" id="CHEBI:57540"/>
    </ligand>
</feature>
<dbReference type="GO" id="GO:0046872">
    <property type="term" value="F:metal ion binding"/>
    <property type="evidence" value="ECO:0007669"/>
    <property type="project" value="UniProtKB-UniRule"/>
</dbReference>
<dbReference type="Gene3D" id="3.40.50.10330">
    <property type="entry name" value="Probable inorganic polyphosphate/atp-NAD kinase, domain 1"/>
    <property type="match status" value="1"/>
</dbReference>
<evidence type="ECO:0000256" key="2">
    <source>
        <dbReference type="ARBA" id="ARBA00022741"/>
    </source>
</evidence>
<feature type="binding site" evidence="8">
    <location>
        <begin position="110"/>
        <end position="111"/>
    </location>
    <ligand>
        <name>NAD(+)</name>
        <dbReference type="ChEBI" id="CHEBI:57540"/>
    </ligand>
</feature>
<dbReference type="InterPro" id="IPR016064">
    <property type="entry name" value="NAD/diacylglycerol_kinase_sf"/>
</dbReference>
<feature type="active site" description="Proton acceptor" evidence="8">
    <location>
        <position position="110"/>
    </location>
</feature>